<dbReference type="EMBL" id="JAANOU010000001">
    <property type="protein sequence ID" value="NIH78939.1"/>
    <property type="molecule type" value="Genomic_DNA"/>
</dbReference>
<gene>
    <name evidence="1" type="ORF">FHX46_001469</name>
</gene>
<keyword evidence="2" id="KW-1185">Reference proteome</keyword>
<dbReference type="RefSeq" id="WP_279589428.1">
    <property type="nucleotide sequence ID" value="NZ_JAANOU010000001.1"/>
</dbReference>
<evidence type="ECO:0000313" key="2">
    <source>
        <dbReference type="Proteomes" id="UP000754495"/>
    </source>
</evidence>
<proteinExistence type="predicted"/>
<evidence type="ECO:0000313" key="1">
    <source>
        <dbReference type="EMBL" id="NIH78939.1"/>
    </source>
</evidence>
<sequence>MTNAARVIQTASLTPAGWMAGAAQVRHAQGSEHARTASTAER</sequence>
<comment type="caution">
    <text evidence="1">The sequence shown here is derived from an EMBL/GenBank/DDBJ whole genome shotgun (WGS) entry which is preliminary data.</text>
</comment>
<organism evidence="1 2">
    <name type="scientific">Amycolatopsis viridis</name>
    <dbReference type="NCBI Taxonomy" id="185678"/>
    <lineage>
        <taxon>Bacteria</taxon>
        <taxon>Bacillati</taxon>
        <taxon>Actinomycetota</taxon>
        <taxon>Actinomycetes</taxon>
        <taxon>Pseudonocardiales</taxon>
        <taxon>Pseudonocardiaceae</taxon>
        <taxon>Amycolatopsis</taxon>
    </lineage>
</organism>
<protein>
    <submittedName>
        <fullName evidence="1">Uncharacterized protein</fullName>
    </submittedName>
</protein>
<dbReference type="Proteomes" id="UP000754495">
    <property type="component" value="Unassembled WGS sequence"/>
</dbReference>
<name>A0ABX0SR16_9PSEU</name>
<reference evidence="1 2" key="1">
    <citation type="submission" date="2020-03" db="EMBL/GenBank/DDBJ databases">
        <title>Sequencing the genomes of 1000 actinobacteria strains.</title>
        <authorList>
            <person name="Klenk H.-P."/>
        </authorList>
    </citation>
    <scope>NUCLEOTIDE SEQUENCE [LARGE SCALE GENOMIC DNA]</scope>
    <source>
        <strain evidence="1 2">DSM 45668</strain>
    </source>
</reference>
<accession>A0ABX0SR16</accession>